<proteinExistence type="predicted"/>
<evidence type="ECO:0000256" key="1">
    <source>
        <dbReference type="SAM" id="SignalP"/>
    </source>
</evidence>
<accession>A0A848QJT2</accession>
<dbReference type="AlphaFoldDB" id="A0A848QJT2"/>
<dbReference type="RefSeq" id="WP_170010207.1">
    <property type="nucleotide sequence ID" value="NZ_JABCRE010000002.1"/>
</dbReference>
<protein>
    <recommendedName>
        <fullName evidence="4">DUF1795 domain-containing protein</fullName>
    </recommendedName>
</protein>
<reference evidence="2 3" key="1">
    <citation type="submission" date="2020-04" db="EMBL/GenBank/DDBJ databases">
        <authorList>
            <person name="Liu A."/>
        </authorList>
    </citation>
    <scope>NUCLEOTIDE SEQUENCE [LARGE SCALE GENOMIC DNA]</scope>
    <source>
        <strain evidence="2 3">RZ02</strain>
    </source>
</reference>
<dbReference type="EMBL" id="JABCRE010000002">
    <property type="protein sequence ID" value="NMW31049.1"/>
    <property type="molecule type" value="Genomic_DNA"/>
</dbReference>
<feature type="chain" id="PRO_5032922449" description="DUF1795 domain-containing protein" evidence="1">
    <location>
        <begin position="36"/>
        <end position="215"/>
    </location>
</feature>
<name>A0A848QJT2_9SPHN</name>
<evidence type="ECO:0000313" key="3">
    <source>
        <dbReference type="Proteomes" id="UP000561181"/>
    </source>
</evidence>
<dbReference type="Proteomes" id="UP000561181">
    <property type="component" value="Unassembled WGS sequence"/>
</dbReference>
<keyword evidence="3" id="KW-1185">Reference proteome</keyword>
<feature type="signal peptide" evidence="1">
    <location>
        <begin position="1"/>
        <end position="35"/>
    </location>
</feature>
<gene>
    <name evidence="2" type="ORF">HKD42_03130</name>
</gene>
<keyword evidence="1" id="KW-0732">Signal</keyword>
<comment type="caution">
    <text evidence="2">The sequence shown here is derived from an EMBL/GenBank/DDBJ whole genome shotgun (WGS) entry which is preliminary data.</text>
</comment>
<sequence>MRRLINLGQNAAQSVVISAFSMLAGAFILSAPAQAEATGRLTLDHHVFEQFCTPEGGYAGIFGTAETAAQAALSYENKSIPLSPAIGPFLHSETWFTQQSRVVHTLRYEAPASDTLNAASLAEQLAPMAKAAGWNQLSTQSSDLPAGYHGRWSKDVESSDGPTRLLLFTDGGLESVSLYCVRADLKKRDYDEVIAALNRTRTRQTLAPSDAKAAE</sequence>
<evidence type="ECO:0000313" key="2">
    <source>
        <dbReference type="EMBL" id="NMW31049.1"/>
    </source>
</evidence>
<evidence type="ECO:0008006" key="4">
    <source>
        <dbReference type="Google" id="ProtNLM"/>
    </source>
</evidence>
<organism evidence="2 3">
    <name type="scientific">Pontixanthobacter rizhaonensis</name>
    <dbReference type="NCBI Taxonomy" id="2730337"/>
    <lineage>
        <taxon>Bacteria</taxon>
        <taxon>Pseudomonadati</taxon>
        <taxon>Pseudomonadota</taxon>
        <taxon>Alphaproteobacteria</taxon>
        <taxon>Sphingomonadales</taxon>
        <taxon>Erythrobacteraceae</taxon>
        <taxon>Pontixanthobacter</taxon>
    </lineage>
</organism>